<dbReference type="EMBL" id="BK015488">
    <property type="protein sequence ID" value="DAE09573.1"/>
    <property type="molecule type" value="Genomic_DNA"/>
</dbReference>
<reference evidence="2" key="1">
    <citation type="journal article" date="2021" name="Proc. Natl. Acad. Sci. U.S.A.">
        <title>A Catalog of Tens of Thousands of Viruses from Human Metagenomes Reveals Hidden Associations with Chronic Diseases.</title>
        <authorList>
            <person name="Tisza M.J."/>
            <person name="Buck C.B."/>
        </authorList>
    </citation>
    <scope>NUCLEOTIDE SEQUENCE</scope>
    <source>
        <strain evidence="2">Ct96x5</strain>
    </source>
</reference>
<proteinExistence type="predicted"/>
<keyword evidence="1" id="KW-0812">Transmembrane</keyword>
<protein>
    <submittedName>
        <fullName evidence="2">Uncharacterized protein</fullName>
    </submittedName>
</protein>
<accession>A0A8S5PST7</accession>
<keyword evidence="1" id="KW-1133">Transmembrane helix</keyword>
<keyword evidence="1" id="KW-0472">Membrane</keyword>
<name>A0A8S5PST7_9CAUD</name>
<evidence type="ECO:0000313" key="2">
    <source>
        <dbReference type="EMBL" id="DAE09573.1"/>
    </source>
</evidence>
<evidence type="ECO:0000256" key="1">
    <source>
        <dbReference type="SAM" id="Phobius"/>
    </source>
</evidence>
<feature type="transmembrane region" description="Helical" evidence="1">
    <location>
        <begin position="6"/>
        <end position="25"/>
    </location>
</feature>
<sequence>MHIVQHIYIILQHLVYLHCVIRSVSYRHTKRTGQRPSGKGRARCAVQWRVYLPNSRHGA</sequence>
<organism evidence="2">
    <name type="scientific">Siphoviridae sp. ct96x5</name>
    <dbReference type="NCBI Taxonomy" id="2825367"/>
    <lineage>
        <taxon>Viruses</taxon>
        <taxon>Duplodnaviria</taxon>
        <taxon>Heunggongvirae</taxon>
        <taxon>Uroviricota</taxon>
        <taxon>Caudoviricetes</taxon>
    </lineage>
</organism>